<evidence type="ECO:0000313" key="1">
    <source>
        <dbReference type="EMBL" id="ABM97039.1"/>
    </source>
</evidence>
<dbReference type="AlphaFoldDB" id="A2SNA0"/>
<accession>A2SNA0</accession>
<protein>
    <submittedName>
        <fullName evidence="1">Uncharacterized protein</fullName>
    </submittedName>
</protein>
<dbReference type="EMBL" id="CP000556">
    <property type="protein sequence ID" value="ABM97039.1"/>
    <property type="molecule type" value="Genomic_DNA"/>
</dbReference>
<keyword evidence="1" id="KW-0614">Plasmid</keyword>
<dbReference type="KEGG" id="mpt:Mpe_B0264"/>
<name>A2SNA0_METPP</name>
<organism evidence="1 2">
    <name type="scientific">Methylibium petroleiphilum (strain ATCC BAA-1232 / LMG 22953 / PM1)</name>
    <dbReference type="NCBI Taxonomy" id="420662"/>
    <lineage>
        <taxon>Bacteria</taxon>
        <taxon>Pseudomonadati</taxon>
        <taxon>Pseudomonadota</taxon>
        <taxon>Betaproteobacteria</taxon>
        <taxon>Burkholderiales</taxon>
        <taxon>Sphaerotilaceae</taxon>
        <taxon>Methylibium</taxon>
    </lineage>
</organism>
<gene>
    <name evidence="1" type="ordered locus">Mpe_B0264</name>
</gene>
<geneLocation type="plasmid" evidence="1 2">
    <name>RPME01</name>
</geneLocation>
<evidence type="ECO:0000313" key="2">
    <source>
        <dbReference type="Proteomes" id="UP000000366"/>
    </source>
</evidence>
<dbReference type="RefSeq" id="WP_011831627.1">
    <property type="nucleotide sequence ID" value="NC_008826.1"/>
</dbReference>
<proteinExistence type="predicted"/>
<reference evidence="1 2" key="1">
    <citation type="journal article" date="2007" name="J. Bacteriol.">
        <title>Whole-genome analysis of the methyl tert-butyl ether-degrading beta-proteobacterium Methylibium petroleiphilum PM1.</title>
        <authorList>
            <person name="Kane S.R."/>
            <person name="Chakicherla A.Y."/>
            <person name="Chain P.S.G."/>
            <person name="Schmidt R."/>
            <person name="Shin M.W."/>
            <person name="Legler T.C."/>
            <person name="Scow K.M."/>
            <person name="Larimer F.W."/>
            <person name="Lucas S.M."/>
            <person name="Richardson P.M."/>
            <person name="Hristova K.R."/>
        </authorList>
    </citation>
    <scope>NUCLEOTIDE SEQUENCE [LARGE SCALE GENOMIC DNA]</scope>
    <source>
        <strain evidence="2">ATCC BAA-1232 / LMG 22953 / PM1</strain>
        <plasmid evidence="1 2">RPME01</plasmid>
    </source>
</reference>
<dbReference type="Proteomes" id="UP000000366">
    <property type="component" value="Plasmid RPME01"/>
</dbReference>
<keyword evidence="2" id="KW-1185">Reference proteome</keyword>
<sequence>MKFSMPSQSYTKLCHAKPGMVVMLVDSKMQLDQEPYLVCVIADEKKRSARIGMSHGLYDDERRLFLVSLSTGQMKEMPNLSSRVIMFPDADLQLGPESPKDALASLVAPSKEQA</sequence>
<dbReference type="HOGENOM" id="CLU_2118190_0_0_4"/>